<proteinExistence type="predicted"/>
<evidence type="ECO:0000313" key="1">
    <source>
        <dbReference type="EMBL" id="DAF85798.1"/>
    </source>
</evidence>
<accession>A0A8S5TUC2</accession>
<dbReference type="EMBL" id="BK015930">
    <property type="protein sequence ID" value="DAF85798.1"/>
    <property type="molecule type" value="Genomic_DNA"/>
</dbReference>
<reference evidence="1" key="1">
    <citation type="journal article" date="2021" name="Proc. Natl. Acad. Sci. U.S.A.">
        <title>A Catalog of Tens of Thousands of Viruses from Human Metagenomes Reveals Hidden Associations with Chronic Diseases.</title>
        <authorList>
            <person name="Tisza M.J."/>
            <person name="Buck C.B."/>
        </authorList>
    </citation>
    <scope>NUCLEOTIDE SEQUENCE</scope>
    <source>
        <strain evidence="1">CtWT735</strain>
    </source>
</reference>
<organism evidence="1">
    <name type="scientific">Siphoviridae sp. ctWT735</name>
    <dbReference type="NCBI Taxonomy" id="2825538"/>
    <lineage>
        <taxon>Viruses</taxon>
        <taxon>Duplodnaviria</taxon>
        <taxon>Heunggongvirae</taxon>
        <taxon>Uroviricota</taxon>
        <taxon>Caudoviricetes</taxon>
    </lineage>
</organism>
<sequence length="241" mass="28516">MFCFLLINDKRYVIQLYLKGGNLWNISHSLMDPFLFLPLQNCMEKMLTGCEKELLKVGYQSALQHGMEDRLRTSSSRTQSTELAIMCPLNSYMNKLDIYGGMNKMINQQKAELSKKNPYWIPKDKYYEMLYFSRQYNTMRQEKKDILRTYPYVKMDENVTSSDISDPVVKSAIRLEELSAKMKLIEDTAKEAGTDIYKWLLIGVTTDYSYNYLAKKLNMPAGKDMYYSRYRKYFYLLSKKR</sequence>
<protein>
    <submittedName>
        <fullName evidence="1">Uncharacterized protein</fullName>
    </submittedName>
</protein>
<name>A0A8S5TUC2_9CAUD</name>